<name>A0A0P6WLK3_9CHLR</name>
<dbReference type="STRING" id="229920.ADM99_16300"/>
<dbReference type="Gene3D" id="3.10.350.10">
    <property type="entry name" value="LysM domain"/>
    <property type="match status" value="1"/>
</dbReference>
<feature type="signal peptide" evidence="2">
    <location>
        <begin position="1"/>
        <end position="25"/>
    </location>
</feature>
<dbReference type="SUPFAM" id="SSF54106">
    <property type="entry name" value="LysM domain"/>
    <property type="match status" value="1"/>
</dbReference>
<dbReference type="EMBL" id="LGCK01000014">
    <property type="protein sequence ID" value="KPL70655.1"/>
    <property type="molecule type" value="Genomic_DNA"/>
</dbReference>
<comment type="caution">
    <text evidence="4">The sequence shown here is derived from an EMBL/GenBank/DDBJ whole genome shotgun (WGS) entry which is preliminary data.</text>
</comment>
<organism evidence="4 5">
    <name type="scientific">Leptolinea tardivitalis</name>
    <dbReference type="NCBI Taxonomy" id="229920"/>
    <lineage>
        <taxon>Bacteria</taxon>
        <taxon>Bacillati</taxon>
        <taxon>Chloroflexota</taxon>
        <taxon>Anaerolineae</taxon>
        <taxon>Anaerolineales</taxon>
        <taxon>Anaerolineaceae</taxon>
        <taxon>Leptolinea</taxon>
    </lineage>
</organism>
<gene>
    <name evidence="4" type="ORF">ADM99_16300</name>
</gene>
<sequence>MKKLLNALSLASILILMLSSGCQMPASRASAVKPTATVLALFDTKQQAAAQKPAAAKPAAANKGVAKAVSSSDDKNNDDEPTPTPDSHRPQTYSLNKGEWPLCIARRYNVNPIDLLNASGLSLESKPDVGFVLKIPQTGEWPESRFGHRYIRIHPTTYEVHAGDTLYTIACLYGDVDPSDIVEANNLPEPYKIHTGQILKIP</sequence>
<evidence type="ECO:0000256" key="1">
    <source>
        <dbReference type="SAM" id="MobiDB-lite"/>
    </source>
</evidence>
<reference evidence="4 5" key="1">
    <citation type="submission" date="2015-07" db="EMBL/GenBank/DDBJ databases">
        <title>Genome sequence of Leptolinea tardivitalis DSM 16556.</title>
        <authorList>
            <person name="Hemp J."/>
            <person name="Ward L.M."/>
            <person name="Pace L.A."/>
            <person name="Fischer W.W."/>
        </authorList>
    </citation>
    <scope>NUCLEOTIDE SEQUENCE [LARGE SCALE GENOMIC DNA]</scope>
    <source>
        <strain evidence="4 5">YMTK-2</strain>
    </source>
</reference>
<evidence type="ECO:0000256" key="2">
    <source>
        <dbReference type="SAM" id="SignalP"/>
    </source>
</evidence>
<dbReference type="PROSITE" id="PS51782">
    <property type="entry name" value="LYSM"/>
    <property type="match status" value="1"/>
</dbReference>
<feature type="domain" description="LysM" evidence="3">
    <location>
        <begin position="156"/>
        <end position="201"/>
    </location>
</feature>
<dbReference type="SMART" id="SM00257">
    <property type="entry name" value="LysM"/>
    <property type="match status" value="2"/>
</dbReference>
<keyword evidence="2" id="KW-0732">Signal</keyword>
<evidence type="ECO:0000259" key="3">
    <source>
        <dbReference type="PROSITE" id="PS51782"/>
    </source>
</evidence>
<proteinExistence type="predicted"/>
<dbReference type="CDD" id="cd00118">
    <property type="entry name" value="LysM"/>
    <property type="match status" value="1"/>
</dbReference>
<evidence type="ECO:0000313" key="4">
    <source>
        <dbReference type="EMBL" id="KPL70655.1"/>
    </source>
</evidence>
<dbReference type="Pfam" id="PF01476">
    <property type="entry name" value="LysM"/>
    <property type="match status" value="2"/>
</dbReference>
<keyword evidence="5" id="KW-1185">Reference proteome</keyword>
<dbReference type="RefSeq" id="WP_062422588.1">
    <property type="nucleotide sequence ID" value="NZ_BBYA01000010.1"/>
</dbReference>
<dbReference type="PROSITE" id="PS51257">
    <property type="entry name" value="PROKAR_LIPOPROTEIN"/>
    <property type="match status" value="1"/>
</dbReference>
<feature type="chain" id="PRO_5006132526" description="LysM domain-containing protein" evidence="2">
    <location>
        <begin position="26"/>
        <end position="202"/>
    </location>
</feature>
<dbReference type="Proteomes" id="UP000050430">
    <property type="component" value="Unassembled WGS sequence"/>
</dbReference>
<feature type="compositionally biased region" description="Low complexity" evidence="1">
    <location>
        <begin position="53"/>
        <end position="69"/>
    </location>
</feature>
<dbReference type="InterPro" id="IPR036779">
    <property type="entry name" value="LysM_dom_sf"/>
</dbReference>
<feature type="region of interest" description="Disordered" evidence="1">
    <location>
        <begin position="53"/>
        <end position="94"/>
    </location>
</feature>
<dbReference type="OrthoDB" id="166196at2"/>
<evidence type="ECO:0000313" key="5">
    <source>
        <dbReference type="Proteomes" id="UP000050430"/>
    </source>
</evidence>
<dbReference type="AlphaFoldDB" id="A0A0P6WLK3"/>
<accession>A0A0P6WLK3</accession>
<protein>
    <recommendedName>
        <fullName evidence="3">LysM domain-containing protein</fullName>
    </recommendedName>
</protein>
<dbReference type="InterPro" id="IPR018392">
    <property type="entry name" value="LysM"/>
</dbReference>